<dbReference type="CDD" id="cd08662">
    <property type="entry name" value="M13"/>
    <property type="match status" value="1"/>
</dbReference>
<gene>
    <name evidence="12" type="ORF">PPYR_00917</name>
</gene>
<dbReference type="Pfam" id="PF05649">
    <property type="entry name" value="Peptidase_M13_N"/>
    <property type="match status" value="1"/>
</dbReference>
<dbReference type="GO" id="GO:0016485">
    <property type="term" value="P:protein processing"/>
    <property type="evidence" value="ECO:0007669"/>
    <property type="project" value="TreeGrafter"/>
</dbReference>
<protein>
    <recommendedName>
        <fullName evidence="14">Peptidase M13 N-terminal domain-containing protein</fullName>
    </recommendedName>
</protein>
<dbReference type="Gene3D" id="3.40.390.10">
    <property type="entry name" value="Collagenase (Catalytic Domain)"/>
    <property type="match status" value="1"/>
</dbReference>
<evidence type="ECO:0000256" key="1">
    <source>
        <dbReference type="ARBA" id="ARBA00001947"/>
    </source>
</evidence>
<organism evidence="12 13">
    <name type="scientific">Photinus pyralis</name>
    <name type="common">Common eastern firefly</name>
    <name type="synonym">Lampyris pyralis</name>
    <dbReference type="NCBI Taxonomy" id="7054"/>
    <lineage>
        <taxon>Eukaryota</taxon>
        <taxon>Metazoa</taxon>
        <taxon>Ecdysozoa</taxon>
        <taxon>Arthropoda</taxon>
        <taxon>Hexapoda</taxon>
        <taxon>Insecta</taxon>
        <taxon>Pterygota</taxon>
        <taxon>Neoptera</taxon>
        <taxon>Endopterygota</taxon>
        <taxon>Coleoptera</taxon>
        <taxon>Polyphaga</taxon>
        <taxon>Elateriformia</taxon>
        <taxon>Elateroidea</taxon>
        <taxon>Lampyridae</taxon>
        <taxon>Lampyrinae</taxon>
        <taxon>Photinus</taxon>
    </lineage>
</organism>
<dbReference type="PROSITE" id="PS51885">
    <property type="entry name" value="NEPRILYSIN"/>
    <property type="match status" value="1"/>
</dbReference>
<dbReference type="GO" id="GO:0046872">
    <property type="term" value="F:metal ion binding"/>
    <property type="evidence" value="ECO:0007669"/>
    <property type="project" value="UniProtKB-KW"/>
</dbReference>
<evidence type="ECO:0000256" key="5">
    <source>
        <dbReference type="ARBA" id="ARBA00022723"/>
    </source>
</evidence>
<keyword evidence="9" id="KW-0472">Membrane</keyword>
<dbReference type="GO" id="GO:0005886">
    <property type="term" value="C:plasma membrane"/>
    <property type="evidence" value="ECO:0007669"/>
    <property type="project" value="UniProtKB-SubCell"/>
</dbReference>
<evidence type="ECO:0000256" key="4">
    <source>
        <dbReference type="ARBA" id="ARBA00022670"/>
    </source>
</evidence>
<proteinExistence type="inferred from homology"/>
<dbReference type="InParanoid" id="A0A5N4B2W7"/>
<dbReference type="InterPro" id="IPR018497">
    <property type="entry name" value="Peptidase_M13_C"/>
</dbReference>
<comment type="caution">
    <text evidence="12">The sequence shown here is derived from an EMBL/GenBank/DDBJ whole genome shotgun (WGS) entry which is preliminary data.</text>
</comment>
<dbReference type="EMBL" id="VVIM01000001">
    <property type="protein sequence ID" value="KAB0803947.1"/>
    <property type="molecule type" value="Genomic_DNA"/>
</dbReference>
<dbReference type="InterPro" id="IPR042089">
    <property type="entry name" value="Peptidase_M13_dom_2"/>
</dbReference>
<keyword evidence="6" id="KW-0378">Hydrolase</keyword>
<evidence type="ECO:0000256" key="7">
    <source>
        <dbReference type="ARBA" id="ARBA00022833"/>
    </source>
</evidence>
<evidence type="ECO:0000259" key="10">
    <source>
        <dbReference type="Pfam" id="PF01431"/>
    </source>
</evidence>
<evidence type="ECO:0000313" key="13">
    <source>
        <dbReference type="Proteomes" id="UP000327044"/>
    </source>
</evidence>
<dbReference type="OrthoDB" id="6772715at2759"/>
<dbReference type="PANTHER" id="PTHR11733">
    <property type="entry name" value="ZINC METALLOPROTEASE FAMILY M13 NEPRILYSIN-RELATED"/>
    <property type="match status" value="1"/>
</dbReference>
<feature type="transmembrane region" description="Helical" evidence="9">
    <location>
        <begin position="12"/>
        <end position="33"/>
    </location>
</feature>
<dbReference type="PRINTS" id="PR00786">
    <property type="entry name" value="NEPRILYSIN"/>
</dbReference>
<keyword evidence="9" id="KW-1133">Transmembrane helix</keyword>
<keyword evidence="4" id="KW-0645">Protease</keyword>
<keyword evidence="9" id="KW-0812">Transmembrane</keyword>
<dbReference type="SUPFAM" id="SSF55486">
    <property type="entry name" value="Metalloproteases ('zincins'), catalytic domain"/>
    <property type="match status" value="1"/>
</dbReference>
<dbReference type="PANTHER" id="PTHR11733:SF167">
    <property type="entry name" value="FI17812P1-RELATED"/>
    <property type="match status" value="1"/>
</dbReference>
<evidence type="ECO:0000259" key="11">
    <source>
        <dbReference type="Pfam" id="PF05649"/>
    </source>
</evidence>
<evidence type="ECO:0000256" key="2">
    <source>
        <dbReference type="ARBA" id="ARBA00004401"/>
    </source>
</evidence>
<evidence type="ECO:0000256" key="6">
    <source>
        <dbReference type="ARBA" id="ARBA00022801"/>
    </source>
</evidence>
<keyword evidence="7" id="KW-0862">Zinc</keyword>
<feature type="domain" description="Peptidase M13 C-terminal" evidence="10">
    <location>
        <begin position="492"/>
        <end position="686"/>
    </location>
</feature>
<accession>A0A5N4B2W7</accession>
<dbReference type="AlphaFoldDB" id="A0A5N4B2W7"/>
<evidence type="ECO:0000256" key="8">
    <source>
        <dbReference type="ARBA" id="ARBA00023049"/>
    </source>
</evidence>
<dbReference type="Gene3D" id="1.10.1380.10">
    <property type="entry name" value="Neutral endopeptidase , domain2"/>
    <property type="match status" value="1"/>
</dbReference>
<evidence type="ECO:0008006" key="14">
    <source>
        <dbReference type="Google" id="ProtNLM"/>
    </source>
</evidence>
<dbReference type="InterPro" id="IPR024079">
    <property type="entry name" value="MetalloPept_cat_dom_sf"/>
</dbReference>
<feature type="domain" description="Peptidase M13 N-terminal" evidence="11">
    <location>
        <begin position="61"/>
        <end position="430"/>
    </location>
</feature>
<name>A0A5N4B2W7_PHOPY</name>
<dbReference type="InterPro" id="IPR000718">
    <property type="entry name" value="Peptidase_M13"/>
</dbReference>
<evidence type="ECO:0000256" key="9">
    <source>
        <dbReference type="SAM" id="Phobius"/>
    </source>
</evidence>
<dbReference type="Pfam" id="PF01431">
    <property type="entry name" value="Peptidase_M13"/>
    <property type="match status" value="1"/>
</dbReference>
<keyword evidence="5" id="KW-0479">Metal-binding</keyword>
<sequence length="688" mass="78686">MPERKSNKYKLLLYILPLGLVLMVLSIVASRLAHEHPTCQTQLCISAAHEIISSIDPKVDPCEDFLTFACGNAIRKGRERKLVKIKQEIKTDLDTLMEGRVGADDNVSVKRQKNLFQVCMNETGSEEESLDAFRMLLSNFNGWPVVVGDHWDGKSFDWISTTYKLRAYGLLYVSFLDFGIDPDPVNGSRYLLHIKEPFVVAPEEEHKISYVNFMIASVVTFGANRALAKKEMSEVYEFTTKLYHVTTENDWDTIDDIKDSRHSVKDFQAKSNRTDWLKLIRQIVELGEDDHVLFPKPKFVNALFNLLNSTPRRVQANYLFWNLYESLVHFFPQRFRQLEQNYNCQTAPSTVPKTRADFCRRIVQLSFDVIPTDMLYAKQKMTGELKSSVEEMVKNIKVEIIALLEHSGWMDEISVDMAVRKVNAVTSVIGLSEDLDIVNQRYSNSTLQVNGDSGCLLNVYLESRRALTDTMYARINTFTYNHELDKFANSVNAAYLPELNIIVLHAGILHDDIFHPHQKSYRNYGMLGSIIGHELAHAISDGSLWTNETKSSYERVAKCFLDQVDNFKLQGTTFQMNGTRTLEENIADAVGVKASFNAYRKWVIKHGNERRLVGLDYTPDQLFWISAVSQYCYKLSDKQLGQVLNRDNHALNIFRAVNPLRNNKDFASAFKCSLGSKMNPNVQCKVYG</sequence>
<comment type="subcellular location">
    <subcellularLocation>
        <location evidence="2">Cell membrane</location>
        <topology evidence="2">Single-pass type II membrane protein</topology>
    </subcellularLocation>
</comment>
<dbReference type="Proteomes" id="UP000327044">
    <property type="component" value="Unassembled WGS sequence"/>
</dbReference>
<dbReference type="InterPro" id="IPR008753">
    <property type="entry name" value="Peptidase_M13_N"/>
</dbReference>
<comment type="similarity">
    <text evidence="3">Belongs to the peptidase M13 family.</text>
</comment>
<keyword evidence="13" id="KW-1185">Reference proteome</keyword>
<reference evidence="12 13" key="1">
    <citation type="journal article" date="2018" name="Elife">
        <title>Firefly genomes illuminate parallel origins of bioluminescence in beetles.</title>
        <authorList>
            <person name="Fallon T.R."/>
            <person name="Lower S.E."/>
            <person name="Chang C.H."/>
            <person name="Bessho-Uehara M."/>
            <person name="Martin G.J."/>
            <person name="Bewick A.J."/>
            <person name="Behringer M."/>
            <person name="Debat H.J."/>
            <person name="Wong I."/>
            <person name="Day J.C."/>
            <person name="Suvorov A."/>
            <person name="Silva C.J."/>
            <person name="Stanger-Hall K.F."/>
            <person name="Hall D.W."/>
            <person name="Schmitz R.J."/>
            <person name="Nelson D.R."/>
            <person name="Lewis S.M."/>
            <person name="Shigenobu S."/>
            <person name="Bybee S.M."/>
            <person name="Larracuente A.M."/>
            <person name="Oba Y."/>
            <person name="Weng J.K."/>
        </authorList>
    </citation>
    <scope>NUCLEOTIDE SEQUENCE [LARGE SCALE GENOMIC DNA]</scope>
    <source>
        <strain evidence="12">1611_PpyrPB1</strain>
        <tissue evidence="12">Whole body</tissue>
    </source>
</reference>
<comment type="cofactor">
    <cofactor evidence="1">
        <name>Zn(2+)</name>
        <dbReference type="ChEBI" id="CHEBI:29105"/>
    </cofactor>
</comment>
<keyword evidence="8" id="KW-0482">Metalloprotease</keyword>
<evidence type="ECO:0000313" key="12">
    <source>
        <dbReference type="EMBL" id="KAB0803947.1"/>
    </source>
</evidence>
<evidence type="ECO:0000256" key="3">
    <source>
        <dbReference type="ARBA" id="ARBA00007357"/>
    </source>
</evidence>
<dbReference type="GO" id="GO:0004222">
    <property type="term" value="F:metalloendopeptidase activity"/>
    <property type="evidence" value="ECO:0007669"/>
    <property type="project" value="InterPro"/>
</dbReference>